<dbReference type="Proteomes" id="UP000267430">
    <property type="component" value="Unassembled WGS sequence"/>
</dbReference>
<evidence type="ECO:0000256" key="1">
    <source>
        <dbReference type="ARBA" id="ARBA00023125"/>
    </source>
</evidence>
<keyword evidence="4" id="KW-1185">Reference proteome</keyword>
<dbReference type="PANTHER" id="PTHR39168">
    <property type="entry name" value="TRANSCRIPTIONAL REGULATOR-RELATED"/>
    <property type="match status" value="1"/>
</dbReference>
<feature type="domain" description="HTH arsR-type" evidence="2">
    <location>
        <begin position="1"/>
        <end position="94"/>
    </location>
</feature>
<dbReference type="FunFam" id="1.10.10.10:FF:000436">
    <property type="entry name" value="ArsR family transcriptional regulator"/>
    <property type="match status" value="1"/>
</dbReference>
<dbReference type="GO" id="GO:0032791">
    <property type="term" value="F:lead ion binding"/>
    <property type="evidence" value="ECO:0007669"/>
    <property type="project" value="TreeGrafter"/>
</dbReference>
<name>A0A433HW33_9BACI</name>
<dbReference type="RefSeq" id="WP_126862862.1">
    <property type="nucleotide sequence ID" value="NZ_JAUSTX010000002.1"/>
</dbReference>
<dbReference type="AlphaFoldDB" id="A0A433HW33"/>
<dbReference type="SMART" id="SM00418">
    <property type="entry name" value="HTH_ARSR"/>
    <property type="match status" value="1"/>
</dbReference>
<reference evidence="3 4" key="1">
    <citation type="submission" date="2018-12" db="EMBL/GenBank/DDBJ databases">
        <title>Bacillus chawlae sp. nov., Bacillus glennii sp. nov., and Bacillus saganii sp. nov. Isolated from the Vehicle Assembly Building at Kennedy Space Center where the Viking Spacecraft were Assembled.</title>
        <authorList>
            <person name="Seuylemezian A."/>
            <person name="Vaishampayan P."/>
        </authorList>
    </citation>
    <scope>NUCLEOTIDE SEQUENCE [LARGE SCALE GENOMIC DNA]</scope>
    <source>
        <strain evidence="3 4">L5</strain>
    </source>
</reference>
<protein>
    <submittedName>
        <fullName evidence="3">Transcriptional regulator</fullName>
    </submittedName>
</protein>
<dbReference type="InterPro" id="IPR052543">
    <property type="entry name" value="HTH_Metal-responsive_Reg"/>
</dbReference>
<dbReference type="GO" id="GO:0003677">
    <property type="term" value="F:DNA binding"/>
    <property type="evidence" value="ECO:0007669"/>
    <property type="project" value="UniProtKB-KW"/>
</dbReference>
<evidence type="ECO:0000259" key="2">
    <source>
        <dbReference type="PROSITE" id="PS50987"/>
    </source>
</evidence>
<dbReference type="GO" id="GO:0010288">
    <property type="term" value="P:response to lead ion"/>
    <property type="evidence" value="ECO:0007669"/>
    <property type="project" value="TreeGrafter"/>
</dbReference>
<keyword evidence="1" id="KW-0238">DNA-binding</keyword>
<evidence type="ECO:0000313" key="4">
    <source>
        <dbReference type="Proteomes" id="UP000267430"/>
    </source>
</evidence>
<evidence type="ECO:0000313" key="3">
    <source>
        <dbReference type="EMBL" id="RUQ32571.1"/>
    </source>
</evidence>
<dbReference type="PRINTS" id="PR00778">
    <property type="entry name" value="HTHARSR"/>
</dbReference>
<dbReference type="CDD" id="cd00090">
    <property type="entry name" value="HTH_ARSR"/>
    <property type="match status" value="1"/>
</dbReference>
<organism evidence="3 4">
    <name type="scientific">Peribacillus cavernae</name>
    <dbReference type="NCBI Taxonomy" id="1674310"/>
    <lineage>
        <taxon>Bacteria</taxon>
        <taxon>Bacillati</taxon>
        <taxon>Bacillota</taxon>
        <taxon>Bacilli</taxon>
        <taxon>Bacillales</taxon>
        <taxon>Bacillaceae</taxon>
        <taxon>Peribacillus</taxon>
    </lineage>
</organism>
<sequence length="227" mass="25663">MNVYPDISYIAKLIAEPARAKILDCLMNGQALPAGELAYIAQVSHPTVSSHLAKLVDGKLLISEQHGRHRYFRLASQEVAEVLEKIGTIAPPVQIRSLRQSVNSGQLRYARTCYDHLAGELGVKITDALLDRGIITLTKEEYLVTEQGKKWFSAFGINLEEAANTRRIFAKPCLDWSERRYHISGWLGEAIAVRFFEQGWINKESNNRAVHLTEKGKRALRDEFDIM</sequence>
<dbReference type="InterPro" id="IPR036390">
    <property type="entry name" value="WH_DNA-bd_sf"/>
</dbReference>
<dbReference type="GO" id="GO:0003700">
    <property type="term" value="F:DNA-binding transcription factor activity"/>
    <property type="evidence" value="ECO:0007669"/>
    <property type="project" value="InterPro"/>
</dbReference>
<dbReference type="InterPro" id="IPR011991">
    <property type="entry name" value="ArsR-like_HTH"/>
</dbReference>
<dbReference type="InterPro" id="IPR001845">
    <property type="entry name" value="HTH_ArsR_DNA-bd_dom"/>
</dbReference>
<dbReference type="GO" id="GO:0097063">
    <property type="term" value="F:cadmium ion sensor activity"/>
    <property type="evidence" value="ECO:0007669"/>
    <property type="project" value="TreeGrafter"/>
</dbReference>
<dbReference type="EMBL" id="RYZZ01000001">
    <property type="protein sequence ID" value="RUQ32571.1"/>
    <property type="molecule type" value="Genomic_DNA"/>
</dbReference>
<accession>A0A433HW33</accession>
<dbReference type="SUPFAM" id="SSF46785">
    <property type="entry name" value="Winged helix' DNA-binding domain"/>
    <property type="match status" value="1"/>
</dbReference>
<dbReference type="InterPro" id="IPR036388">
    <property type="entry name" value="WH-like_DNA-bd_sf"/>
</dbReference>
<dbReference type="Gene3D" id="1.10.10.10">
    <property type="entry name" value="Winged helix-like DNA-binding domain superfamily/Winged helix DNA-binding domain"/>
    <property type="match status" value="1"/>
</dbReference>
<dbReference type="GO" id="GO:0046686">
    <property type="term" value="P:response to cadmium ion"/>
    <property type="evidence" value="ECO:0007669"/>
    <property type="project" value="TreeGrafter"/>
</dbReference>
<gene>
    <name evidence="3" type="ORF">ELQ35_00280</name>
</gene>
<comment type="caution">
    <text evidence="3">The sequence shown here is derived from an EMBL/GenBank/DDBJ whole genome shotgun (WGS) entry which is preliminary data.</text>
</comment>
<dbReference type="PROSITE" id="PS50987">
    <property type="entry name" value="HTH_ARSR_2"/>
    <property type="match status" value="1"/>
</dbReference>
<dbReference type="NCBIfam" id="NF033788">
    <property type="entry name" value="HTH_metalloreg"/>
    <property type="match status" value="1"/>
</dbReference>
<dbReference type="OrthoDB" id="9797716at2"/>
<dbReference type="PANTHER" id="PTHR39168:SF1">
    <property type="entry name" value="TRANSCRIPTIONAL REGULATORY PROTEIN"/>
    <property type="match status" value="1"/>
</dbReference>
<proteinExistence type="predicted"/>
<dbReference type="Pfam" id="PF12840">
    <property type="entry name" value="HTH_20"/>
    <property type="match status" value="1"/>
</dbReference>